<dbReference type="AlphaFoldDB" id="A0A0M3TBH1"/>
<dbReference type="EMBL" id="CP012390">
    <property type="protein sequence ID" value="ALE18870.1"/>
    <property type="molecule type" value="Genomic_DNA"/>
</dbReference>
<protein>
    <submittedName>
        <fullName evidence="1">Uncharacterized protein</fullName>
    </submittedName>
</protein>
<gene>
    <name evidence="1" type="ORF">AL705_03455</name>
</gene>
<dbReference type="KEGG" id="cbq:AL705_03455"/>
<reference evidence="1 2" key="1">
    <citation type="journal article" date="2015" name="Genome Announc.">
        <title>Complete Genome Sequences for Two Strains of a Novel Fastidious, Partially Acid-Fast, Gram-Positive Corynebacterineae Bacterium, Derived from Human Clinical Samples.</title>
        <authorList>
            <person name="Nicholson A.C."/>
            <person name="Bell M."/>
            <person name="Humrighouse B.W."/>
            <person name="McQuiston J.R."/>
        </authorList>
    </citation>
    <scope>NUCLEOTIDE SEQUENCE [LARGE SCALE GENOMIC DNA]</scope>
    <source>
        <strain evidence="1 2">X1698</strain>
    </source>
</reference>
<organism evidence="1 2">
    <name type="scientific">Lawsonella clevelandensis</name>
    <dbReference type="NCBI Taxonomy" id="1528099"/>
    <lineage>
        <taxon>Bacteria</taxon>
        <taxon>Bacillati</taxon>
        <taxon>Actinomycetota</taxon>
        <taxon>Actinomycetes</taxon>
        <taxon>Mycobacteriales</taxon>
        <taxon>Lawsonellaceae</taxon>
        <taxon>Lawsonella</taxon>
    </lineage>
</organism>
<proteinExistence type="predicted"/>
<evidence type="ECO:0000313" key="1">
    <source>
        <dbReference type="EMBL" id="ALE18870.1"/>
    </source>
</evidence>
<evidence type="ECO:0000313" key="2">
    <source>
        <dbReference type="Proteomes" id="UP000068137"/>
    </source>
</evidence>
<dbReference type="Proteomes" id="UP000068137">
    <property type="component" value="Chromosome"/>
</dbReference>
<sequence length="86" mass="9110">MYLVATIVDQHEDADDGADQCGGNQYHGECPVREAGGVALNVVLGALVHISHAASLAVIRGGRTLTARFDLKISADTGGYTLFPRW</sequence>
<accession>A0A0M3TBH1</accession>
<name>A0A0M3TBH1_9ACTN</name>